<dbReference type="Proteomes" id="UP000522313">
    <property type="component" value="Unassembled WGS sequence"/>
</dbReference>
<dbReference type="PANTHER" id="PTHR42685:SF22">
    <property type="entry name" value="CONDITIONED MEDIUM FACTOR RECEPTOR 1"/>
    <property type="match status" value="1"/>
</dbReference>
<accession>A0A7X0MN38</accession>
<name>A0A7X0MN38_9SPHN</name>
<dbReference type="EMBL" id="JACHBT010000002">
    <property type="protein sequence ID" value="MBB6503630.1"/>
    <property type="molecule type" value="Genomic_DNA"/>
</dbReference>
<dbReference type="Pfam" id="PF01494">
    <property type="entry name" value="FAD_binding_3"/>
    <property type="match status" value="1"/>
</dbReference>
<proteinExistence type="predicted"/>
<dbReference type="InterPro" id="IPR036188">
    <property type="entry name" value="FAD/NAD-bd_sf"/>
</dbReference>
<sequence length="362" mass="37720">MRREPLILGGGPAGSAAAITLARGGARPLVIERSHETGDALCGGFLSWQTLETLASLGIAADALNRTRVTRVRIFARRRVVETALPAPAIGVSRARLDALLLDQARASGAAIERGVVARAIEDRAVRTGDGALLASDALFLASGKHDVRGVARPAAARGADPTLGLRTRRRGAGIARCVGDAIELHLFDRGYAGVVLQEDGGANICLAIRRSRLTEAGSPDALLTALAEELPAFADRLTGDAMPTEAIANVPYGWRALEGSDGCYRLGDQAAVIPSLAGEGMGIALTSGVSAAQAWLAGEQAAAWQSRFARQTARPVTIAGAIRTLAERPPMIAPFLPLAARLGLIDAVAAATRIAKDWRMK</sequence>
<dbReference type="Gene3D" id="3.50.50.60">
    <property type="entry name" value="FAD/NAD(P)-binding domain"/>
    <property type="match status" value="1"/>
</dbReference>
<evidence type="ECO:0000259" key="1">
    <source>
        <dbReference type="Pfam" id="PF01494"/>
    </source>
</evidence>
<evidence type="ECO:0000313" key="2">
    <source>
        <dbReference type="EMBL" id="MBB6503630.1"/>
    </source>
</evidence>
<dbReference type="InterPro" id="IPR002938">
    <property type="entry name" value="FAD-bd"/>
</dbReference>
<dbReference type="SUPFAM" id="SSF51905">
    <property type="entry name" value="FAD/NAD(P)-binding domain"/>
    <property type="match status" value="1"/>
</dbReference>
<organism evidence="2 3">
    <name type="scientific">Sphingomonas endophytica</name>
    <dbReference type="NCBI Taxonomy" id="869719"/>
    <lineage>
        <taxon>Bacteria</taxon>
        <taxon>Pseudomonadati</taxon>
        <taxon>Pseudomonadota</taxon>
        <taxon>Alphaproteobacteria</taxon>
        <taxon>Sphingomonadales</taxon>
        <taxon>Sphingomonadaceae</taxon>
        <taxon>Sphingomonas</taxon>
    </lineage>
</organism>
<comment type="caution">
    <text evidence="2">The sequence shown here is derived from an EMBL/GenBank/DDBJ whole genome shotgun (WGS) entry which is preliminary data.</text>
</comment>
<gene>
    <name evidence="2" type="ORF">F4693_000583</name>
</gene>
<feature type="domain" description="FAD-binding" evidence="1">
    <location>
        <begin position="6"/>
        <end position="122"/>
    </location>
</feature>
<dbReference type="GO" id="GO:0071949">
    <property type="term" value="F:FAD binding"/>
    <property type="evidence" value="ECO:0007669"/>
    <property type="project" value="InterPro"/>
</dbReference>
<dbReference type="InterPro" id="IPR050407">
    <property type="entry name" value="Geranylgeranyl_reductase"/>
</dbReference>
<dbReference type="AlphaFoldDB" id="A0A7X0MN38"/>
<dbReference type="PANTHER" id="PTHR42685">
    <property type="entry name" value="GERANYLGERANYL DIPHOSPHATE REDUCTASE"/>
    <property type="match status" value="1"/>
</dbReference>
<dbReference type="RefSeq" id="WP_184504044.1">
    <property type="nucleotide sequence ID" value="NZ_JACHBT010000002.1"/>
</dbReference>
<protein>
    <submittedName>
        <fullName evidence="2">Flavin-dependent dehydrogenase</fullName>
    </submittedName>
</protein>
<reference evidence="2 3" key="2">
    <citation type="submission" date="2020-08" db="EMBL/GenBank/DDBJ databases">
        <authorList>
            <person name="Partida-Martinez L."/>
            <person name="Huntemann M."/>
            <person name="Clum A."/>
            <person name="Wang J."/>
            <person name="Palaniappan K."/>
            <person name="Ritter S."/>
            <person name="Chen I.-M."/>
            <person name="Stamatis D."/>
            <person name="Reddy T."/>
            <person name="O'Malley R."/>
            <person name="Daum C."/>
            <person name="Shapiro N."/>
            <person name="Ivanova N."/>
            <person name="Kyrpides N."/>
            <person name="Woyke T."/>
        </authorList>
    </citation>
    <scope>NUCLEOTIDE SEQUENCE [LARGE SCALE GENOMIC DNA]</scope>
    <source>
        <strain evidence="2 3">AS3.13</strain>
    </source>
</reference>
<evidence type="ECO:0000313" key="3">
    <source>
        <dbReference type="Proteomes" id="UP000522313"/>
    </source>
</evidence>
<reference evidence="2 3" key="1">
    <citation type="submission" date="2020-08" db="EMBL/GenBank/DDBJ databases">
        <title>The Agave Microbiome: Exploring the role of microbial communities in plant adaptations to desert environments.</title>
        <authorList>
            <person name="Partida-Martinez L.P."/>
        </authorList>
    </citation>
    <scope>NUCLEOTIDE SEQUENCE [LARGE SCALE GENOMIC DNA]</scope>
    <source>
        <strain evidence="2 3">AS3.13</strain>
    </source>
</reference>